<keyword evidence="2" id="KW-1185">Reference proteome</keyword>
<evidence type="ECO:0000313" key="1">
    <source>
        <dbReference type="EMBL" id="KAJ7202400.1"/>
    </source>
</evidence>
<comment type="caution">
    <text evidence="1">The sequence shown here is derived from an EMBL/GenBank/DDBJ whole genome shotgun (WGS) entry which is preliminary data.</text>
</comment>
<gene>
    <name evidence="1" type="ORF">GGX14DRAFT_654413</name>
</gene>
<proteinExistence type="predicted"/>
<name>A0AAD6V4D5_9AGAR</name>
<protein>
    <submittedName>
        <fullName evidence="1">Uncharacterized protein</fullName>
    </submittedName>
</protein>
<accession>A0AAD6V4D5</accession>
<reference evidence="1" key="1">
    <citation type="submission" date="2023-03" db="EMBL/GenBank/DDBJ databases">
        <title>Massive genome expansion in bonnet fungi (Mycena s.s.) driven by repeated elements and novel gene families across ecological guilds.</title>
        <authorList>
            <consortium name="Lawrence Berkeley National Laboratory"/>
            <person name="Harder C.B."/>
            <person name="Miyauchi S."/>
            <person name="Viragh M."/>
            <person name="Kuo A."/>
            <person name="Thoen E."/>
            <person name="Andreopoulos B."/>
            <person name="Lu D."/>
            <person name="Skrede I."/>
            <person name="Drula E."/>
            <person name="Henrissat B."/>
            <person name="Morin E."/>
            <person name="Kohler A."/>
            <person name="Barry K."/>
            <person name="LaButti K."/>
            <person name="Morin E."/>
            <person name="Salamov A."/>
            <person name="Lipzen A."/>
            <person name="Mereny Z."/>
            <person name="Hegedus B."/>
            <person name="Baldrian P."/>
            <person name="Stursova M."/>
            <person name="Weitz H."/>
            <person name="Taylor A."/>
            <person name="Grigoriev I.V."/>
            <person name="Nagy L.G."/>
            <person name="Martin F."/>
            <person name="Kauserud H."/>
        </authorList>
    </citation>
    <scope>NUCLEOTIDE SEQUENCE</scope>
    <source>
        <strain evidence="1">9144</strain>
    </source>
</reference>
<dbReference type="AlphaFoldDB" id="A0AAD6V4D5"/>
<dbReference type="EMBL" id="JARJCW010000055">
    <property type="protein sequence ID" value="KAJ7202400.1"/>
    <property type="molecule type" value="Genomic_DNA"/>
</dbReference>
<dbReference type="Proteomes" id="UP001219525">
    <property type="component" value="Unassembled WGS sequence"/>
</dbReference>
<evidence type="ECO:0000313" key="2">
    <source>
        <dbReference type="Proteomes" id="UP001219525"/>
    </source>
</evidence>
<sequence>MSCNVAYRGNIIKFTFSMSASFPINLSRTCTWDLGVPRFRGIIRSSAGCNLHPCGRPFFTAEEERRTYLRERRPDSFAKTLSRLTSELEFTRFSLGSVATRAVLGVQTPWAPPTHNCWNHRTLCSITVPHKRRSGHRTRRRASCGWGSRARIEALAIGSRLLRDQVQVVAITAGRDIGCAAASLRLRSRTRSDIDELRRRLSLMLIFRIVHSLADEKSRNDDCDIRDYLISAPDSRILSLQYLIWPVKGYRKMWRRTASGSCYGSDSEPEPSELKLSQREQISGSACQRHHVSGGVIPQRSGAPKFEVEFVTATSCISAVNEWVLRTGRRVIRDSIVYVKSSQQHVTQNYRRSDKLFMAMEMSDNVHNDMIVVALQCQNSDPKNAWIRKTCTLSWNPKLSAPARRERKIEH</sequence>
<organism evidence="1 2">
    <name type="scientific">Mycena pura</name>
    <dbReference type="NCBI Taxonomy" id="153505"/>
    <lineage>
        <taxon>Eukaryota</taxon>
        <taxon>Fungi</taxon>
        <taxon>Dikarya</taxon>
        <taxon>Basidiomycota</taxon>
        <taxon>Agaricomycotina</taxon>
        <taxon>Agaricomycetes</taxon>
        <taxon>Agaricomycetidae</taxon>
        <taxon>Agaricales</taxon>
        <taxon>Marasmiineae</taxon>
        <taxon>Mycenaceae</taxon>
        <taxon>Mycena</taxon>
    </lineage>
</organism>